<gene>
    <name evidence="4" type="ORF">FOZ62_007521</name>
</gene>
<dbReference type="InterPro" id="IPR020472">
    <property type="entry name" value="WD40_PAC1"/>
</dbReference>
<dbReference type="Gene3D" id="2.130.10.10">
    <property type="entry name" value="YVTN repeat-like/Quinoprotein amine dehydrogenase"/>
    <property type="match status" value="2"/>
</dbReference>
<dbReference type="InterPro" id="IPR015943">
    <property type="entry name" value="WD40/YVTN_repeat-like_dom_sf"/>
</dbReference>
<proteinExistence type="predicted"/>
<dbReference type="SMART" id="SM00320">
    <property type="entry name" value="WD40"/>
    <property type="match status" value="6"/>
</dbReference>
<organism evidence="4 5">
    <name type="scientific">Perkinsus olseni</name>
    <name type="common">Perkinsus atlanticus</name>
    <dbReference type="NCBI Taxonomy" id="32597"/>
    <lineage>
        <taxon>Eukaryota</taxon>
        <taxon>Sar</taxon>
        <taxon>Alveolata</taxon>
        <taxon>Perkinsozoa</taxon>
        <taxon>Perkinsea</taxon>
        <taxon>Perkinsida</taxon>
        <taxon>Perkinsidae</taxon>
        <taxon>Perkinsus</taxon>
    </lineage>
</organism>
<evidence type="ECO:0000256" key="2">
    <source>
        <dbReference type="ARBA" id="ARBA00022737"/>
    </source>
</evidence>
<dbReference type="Pfam" id="PF00106">
    <property type="entry name" value="adh_short"/>
    <property type="match status" value="1"/>
</dbReference>
<dbReference type="InterPro" id="IPR036291">
    <property type="entry name" value="NAD(P)-bd_dom_sf"/>
</dbReference>
<feature type="repeat" description="WD" evidence="3">
    <location>
        <begin position="225"/>
        <end position="267"/>
    </location>
</feature>
<dbReference type="Pfam" id="PF00400">
    <property type="entry name" value="WD40"/>
    <property type="match status" value="6"/>
</dbReference>
<dbReference type="PROSITE" id="PS00678">
    <property type="entry name" value="WD_REPEATS_1"/>
    <property type="match status" value="3"/>
</dbReference>
<dbReference type="PROSITE" id="PS50082">
    <property type="entry name" value="WD_REPEATS_2"/>
    <property type="match status" value="4"/>
</dbReference>
<evidence type="ECO:0000256" key="3">
    <source>
        <dbReference type="PROSITE-ProRule" id="PRU00221"/>
    </source>
</evidence>
<dbReference type="EMBL" id="JABANM010029563">
    <property type="protein sequence ID" value="KAF4707793.1"/>
    <property type="molecule type" value="Genomic_DNA"/>
</dbReference>
<feature type="repeat" description="WD" evidence="3">
    <location>
        <begin position="177"/>
        <end position="212"/>
    </location>
</feature>
<comment type="caution">
    <text evidence="4">The sequence shown here is derived from an EMBL/GenBank/DDBJ whole genome shotgun (WGS) entry which is preliminary data.</text>
</comment>
<sequence>MSAAAGECSSAPVPINPGLSIARVFKGHKGPVTRAVPVPSGGAGFSQYASSGGDGSVIIWSQIRLWYNAPSSNGASSAVYKGCHTGVIRDLDWSQTQSDLMLTCSDDKTVKLWKMPVGGDRKAANLQDRKFLCSLVGHSNWVLTCAFSADAASAVSGGEDRTVRVWDIETKTNFACFYDNTLSVRSVTFSPVTPQLVGAAGDDGSINFWDTRLPTGKQLVQRYSPAHDRGSVLSIALRPDNGHLLASGGRQGDIRLWDLREGRRIACVAQGKAEAAARLPPVNSVRWCQDVDGRYELIIGSADGQVYIWDIEDSIILPMRAPTPVLADPRPSEGPLRGYSTSPAPVAFTRSEAAATMSRTLDLGSVTTEAVPKAMEAVGDQLLVLKCRSLECTDLMEDKVANLELNLRAPQSPLKLENMPRDANQAVPDETTGANKGIGFEVCKRLIGEGVRVIMTARDEERLKQASDILKPYAAVQLDVFDDASIEAGKSQIARLTPSIDALINNAAVLLDEDDSKPSYDRARLTIEVNLYGCMKVSDALQNRLASKNCTVREIMEIANEYLEAVEGGRLGEAGFADDMYGTSKLLLIAWTKTLAREAMEDPRRILVTTCTPGYCATDMTKYGGGRTAAQGAEVISWLAVECEYDTTMSGKMYKDKQEKEW</sequence>
<feature type="repeat" description="WD" evidence="3">
    <location>
        <begin position="84"/>
        <end position="115"/>
    </location>
</feature>
<reference evidence="4 5" key="1">
    <citation type="submission" date="2020-04" db="EMBL/GenBank/DDBJ databases">
        <title>Perkinsus olseni comparative genomics.</title>
        <authorList>
            <person name="Bogema D.R."/>
        </authorList>
    </citation>
    <scope>NUCLEOTIDE SEQUENCE [LARGE SCALE GENOMIC DNA]</scope>
    <source>
        <strain evidence="4">ATCC PRA-205</strain>
    </source>
</reference>
<dbReference type="InterPro" id="IPR036322">
    <property type="entry name" value="WD40_repeat_dom_sf"/>
</dbReference>
<feature type="repeat" description="WD" evidence="3">
    <location>
        <begin position="135"/>
        <end position="170"/>
    </location>
</feature>
<dbReference type="Gene3D" id="3.40.50.720">
    <property type="entry name" value="NAD(P)-binding Rossmann-like Domain"/>
    <property type="match status" value="1"/>
</dbReference>
<dbReference type="PRINTS" id="PR00081">
    <property type="entry name" value="GDHRDH"/>
</dbReference>
<dbReference type="SUPFAM" id="SSF50978">
    <property type="entry name" value="WD40 repeat-like"/>
    <property type="match status" value="1"/>
</dbReference>
<dbReference type="AlphaFoldDB" id="A0A7J6QHL2"/>
<evidence type="ECO:0000256" key="1">
    <source>
        <dbReference type="ARBA" id="ARBA00022574"/>
    </source>
</evidence>
<keyword evidence="2" id="KW-0677">Repeat</keyword>
<dbReference type="InterPro" id="IPR050505">
    <property type="entry name" value="WDR55/POC1"/>
</dbReference>
<dbReference type="PRINTS" id="PR00320">
    <property type="entry name" value="GPROTEINBRPT"/>
</dbReference>
<accession>A0A7J6QHL2</accession>
<dbReference type="InterPro" id="IPR001680">
    <property type="entry name" value="WD40_rpt"/>
</dbReference>
<dbReference type="SUPFAM" id="SSF51735">
    <property type="entry name" value="NAD(P)-binding Rossmann-fold domains"/>
    <property type="match status" value="1"/>
</dbReference>
<name>A0A7J6QHL2_PEROL</name>
<dbReference type="CDD" id="cd00200">
    <property type="entry name" value="WD40"/>
    <property type="match status" value="1"/>
</dbReference>
<dbReference type="InterPro" id="IPR002347">
    <property type="entry name" value="SDR_fam"/>
</dbReference>
<evidence type="ECO:0000313" key="4">
    <source>
        <dbReference type="EMBL" id="KAF4707793.1"/>
    </source>
</evidence>
<dbReference type="InterPro" id="IPR019775">
    <property type="entry name" value="WD40_repeat_CS"/>
</dbReference>
<protein>
    <submittedName>
        <fullName evidence="4">Uncharacterized protein</fullName>
    </submittedName>
</protein>
<dbReference type="PROSITE" id="PS50294">
    <property type="entry name" value="WD_REPEATS_REGION"/>
    <property type="match status" value="2"/>
</dbReference>
<evidence type="ECO:0000313" key="5">
    <source>
        <dbReference type="Proteomes" id="UP000574390"/>
    </source>
</evidence>
<dbReference type="PANTHER" id="PTHR44019:SF8">
    <property type="entry name" value="POC1 CENTRIOLAR PROTEIN HOMOLOG"/>
    <property type="match status" value="1"/>
</dbReference>
<dbReference type="Proteomes" id="UP000574390">
    <property type="component" value="Unassembled WGS sequence"/>
</dbReference>
<keyword evidence="1 3" id="KW-0853">WD repeat</keyword>
<dbReference type="PANTHER" id="PTHR44019">
    <property type="entry name" value="WD REPEAT-CONTAINING PROTEIN 55"/>
    <property type="match status" value="1"/>
</dbReference>